<gene>
    <name evidence="1" type="ORF">A9Y76_14075</name>
</gene>
<dbReference type="EMBL" id="CP016022">
    <property type="protein sequence ID" value="ANJ73523.1"/>
    <property type="molecule type" value="Genomic_DNA"/>
</dbReference>
<proteinExistence type="predicted"/>
<dbReference type="AlphaFoldDB" id="A0A191ZZK9"/>
<dbReference type="Proteomes" id="UP000078572">
    <property type="component" value="Chromosome 1"/>
</dbReference>
<sequence>MVESWFIGLQREVKASTTAKVAERMGVSRPTLSILLNGLGEYGKGTASTARIEMRYRQAFERITCTYDGKQVDIEHCREKALGKAPNHNPMKMHHWQACQGCQYKPKPKAPPPVVVKRAPSKSGKQPDMPMAALDTKTLPLPEVGGPQVDLTVKEPSQ</sequence>
<name>A0A191ZZK9_9RALS</name>
<protein>
    <submittedName>
        <fullName evidence="1">Uncharacterized protein</fullName>
    </submittedName>
</protein>
<accession>A0A191ZZK9</accession>
<organism evidence="1 2">
    <name type="scientific">Ralstonia insidiosa</name>
    <dbReference type="NCBI Taxonomy" id="190721"/>
    <lineage>
        <taxon>Bacteria</taxon>
        <taxon>Pseudomonadati</taxon>
        <taxon>Pseudomonadota</taxon>
        <taxon>Betaproteobacteria</taxon>
        <taxon>Burkholderiales</taxon>
        <taxon>Burkholderiaceae</taxon>
        <taxon>Ralstonia</taxon>
    </lineage>
</organism>
<evidence type="ECO:0000313" key="1">
    <source>
        <dbReference type="EMBL" id="ANJ73523.1"/>
    </source>
</evidence>
<reference evidence="2" key="1">
    <citation type="submission" date="2016-06" db="EMBL/GenBank/DDBJ databases">
        <authorList>
            <person name="Xu Y."/>
            <person name="Nagy A."/>
            <person name="Yan X."/>
            <person name="Kim S.W."/>
            <person name="Haley B."/>
            <person name="Liu N.T."/>
            <person name="Nou X."/>
        </authorList>
    </citation>
    <scope>NUCLEOTIDE SEQUENCE [LARGE SCALE GENOMIC DNA]</scope>
    <source>
        <strain evidence="2">ATCC 49129</strain>
    </source>
</reference>
<keyword evidence="2" id="KW-1185">Reference proteome</keyword>
<evidence type="ECO:0000313" key="2">
    <source>
        <dbReference type="Proteomes" id="UP000078572"/>
    </source>
</evidence>
<dbReference type="OrthoDB" id="7358102at2"/>